<dbReference type="Gene3D" id="3.10.310.10">
    <property type="entry name" value="Diaminopimelate Epimerase, Chain A, domain 1"/>
    <property type="match status" value="2"/>
</dbReference>
<keyword evidence="6 8" id="KW-0413">Isomerase</keyword>
<dbReference type="AlphaFoldDB" id="A0A4P6ZYA5"/>
<name>A0A4P6ZYA5_9BACL</name>
<protein>
    <recommendedName>
        <fullName evidence="3 8">Diaminopimelate epimerase</fullName>
        <shortName evidence="8">DAP epimerase</shortName>
        <ecNumber evidence="3 8">5.1.1.7</ecNumber>
    </recommendedName>
    <alternativeName>
        <fullName evidence="8">PLP-independent amino acid racemase</fullName>
    </alternativeName>
</protein>
<dbReference type="Pfam" id="PF01678">
    <property type="entry name" value="DAP_epimerase"/>
    <property type="match status" value="2"/>
</dbReference>
<feature type="site" description="Could be important to modulate the pK values of the two catalytic cysteine residues" evidence="8">
    <location>
        <position position="217"/>
    </location>
</feature>
<evidence type="ECO:0000256" key="7">
    <source>
        <dbReference type="ARBA" id="ARBA00051712"/>
    </source>
</evidence>
<feature type="binding site" evidence="8">
    <location>
        <position position="13"/>
    </location>
    <ligand>
        <name>substrate</name>
    </ligand>
</feature>
<dbReference type="GO" id="GO:0008837">
    <property type="term" value="F:diaminopimelate epimerase activity"/>
    <property type="evidence" value="ECO:0007669"/>
    <property type="project" value="UniProtKB-UniRule"/>
</dbReference>
<dbReference type="PANTHER" id="PTHR31689">
    <property type="entry name" value="DIAMINOPIMELATE EPIMERASE, CHLOROPLASTIC"/>
    <property type="match status" value="1"/>
</dbReference>
<feature type="active site" description="Proton donor" evidence="8">
    <location>
        <position position="73"/>
    </location>
</feature>
<evidence type="ECO:0000256" key="9">
    <source>
        <dbReference type="PROSITE-ProRule" id="PRU10125"/>
    </source>
</evidence>
<dbReference type="NCBIfam" id="TIGR00652">
    <property type="entry name" value="DapF"/>
    <property type="match status" value="1"/>
</dbReference>
<feature type="binding site" evidence="8">
    <location>
        <position position="162"/>
    </location>
    <ligand>
        <name>substrate</name>
    </ligand>
</feature>
<dbReference type="KEGG" id="panc:E2636_08500"/>
<feature type="active site" description="Proton acceptor" evidence="8">
    <location>
        <position position="226"/>
    </location>
</feature>
<dbReference type="SUPFAM" id="SSF54506">
    <property type="entry name" value="Diaminopimelate epimerase-like"/>
    <property type="match status" value="2"/>
</dbReference>
<sequence>MTIIFHKVHGSGNTFYLHEEIPNMFYNWPLTAQKMCNPSNENGADGLLIISQSTKADAKMRVYNADGSEASMCGNGLRCVARFVLTKLGVTVATIETMKAVLSVQQVEPIFKSIDTYKVEISPVSFKLTSLPMKHKNHKQIVNEVMPEFSLDIHFTAVSVPNPHLIGIVPIHYIEDTQFQEQLATSFNIDNEHFPDGVNVSFVHPVDESSIFVRTFERGVGFTNACGTAMTASALVSATINLVPYGEITVYNPGGFVKCEIEKNENHVHLSLIGNATFFATYSGELTEDGEFIINSVILHEHEINEYKELELQAQKNVNDGWSSNEYL</sequence>
<evidence type="ECO:0000256" key="8">
    <source>
        <dbReference type="HAMAP-Rule" id="MF_00197"/>
    </source>
</evidence>
<dbReference type="EC" id="5.1.1.7" evidence="3 8"/>
<comment type="function">
    <text evidence="8">Catalyzes the stereoinversion of LL-2,6-diaminopimelate (L,L-DAP) to meso-diaminopimelate (meso-DAP), a precursor of L-lysine and an essential component of the bacterial peptidoglycan.</text>
</comment>
<feature type="binding site" evidence="8">
    <location>
        <begin position="217"/>
        <end position="218"/>
    </location>
    <ligand>
        <name>substrate</name>
    </ligand>
</feature>
<keyword evidence="5 8" id="KW-0457">Lysine biosynthesis</keyword>
<keyword evidence="11" id="KW-1185">Reference proteome</keyword>
<dbReference type="OrthoDB" id="9805408at2"/>
<reference evidence="10 11" key="1">
    <citation type="submission" date="2019-03" db="EMBL/GenBank/DDBJ databases">
        <title>Complete genome sequence of Paenisporosarcina antarctica CGMCC 1.6503T.</title>
        <authorList>
            <person name="Rong J.-C."/>
            <person name="Chi N.-Y."/>
            <person name="Zhang Q.-F."/>
        </authorList>
    </citation>
    <scope>NUCLEOTIDE SEQUENCE [LARGE SCALE GENOMIC DNA]</scope>
    <source>
        <strain evidence="10 11">CGMCC 1.6503</strain>
    </source>
</reference>
<evidence type="ECO:0000256" key="6">
    <source>
        <dbReference type="ARBA" id="ARBA00023235"/>
    </source>
</evidence>
<evidence type="ECO:0000256" key="3">
    <source>
        <dbReference type="ARBA" id="ARBA00013080"/>
    </source>
</evidence>
<comment type="similarity">
    <text evidence="2 8">Belongs to the diaminopimelate epimerase family.</text>
</comment>
<dbReference type="Proteomes" id="UP000294292">
    <property type="component" value="Chromosome"/>
</dbReference>
<dbReference type="GO" id="GO:0005829">
    <property type="term" value="C:cytosol"/>
    <property type="evidence" value="ECO:0007669"/>
    <property type="project" value="TreeGrafter"/>
</dbReference>
<keyword evidence="8" id="KW-0963">Cytoplasm</keyword>
<feature type="binding site" evidence="8">
    <location>
        <begin position="227"/>
        <end position="228"/>
    </location>
    <ligand>
        <name>substrate</name>
    </ligand>
</feature>
<gene>
    <name evidence="8 10" type="primary">dapF</name>
    <name evidence="10" type="ORF">E2636_08500</name>
</gene>
<keyword evidence="4 8" id="KW-0028">Amino-acid biosynthesis</keyword>
<evidence type="ECO:0000313" key="10">
    <source>
        <dbReference type="EMBL" id="QBP41168.1"/>
    </source>
</evidence>
<feature type="binding site" evidence="8">
    <location>
        <position position="199"/>
    </location>
    <ligand>
        <name>substrate</name>
    </ligand>
</feature>
<feature type="site" description="Could be important to modulate the pK values of the two catalytic cysteine residues" evidence="8">
    <location>
        <position position="164"/>
    </location>
</feature>
<evidence type="ECO:0000256" key="5">
    <source>
        <dbReference type="ARBA" id="ARBA00023154"/>
    </source>
</evidence>
<feature type="binding site" evidence="8">
    <location>
        <begin position="74"/>
        <end position="75"/>
    </location>
    <ligand>
        <name>substrate</name>
    </ligand>
</feature>
<comment type="pathway">
    <text evidence="1 8">Amino-acid biosynthesis; L-lysine biosynthesis via DAP pathway; DL-2,6-diaminopimelate from LL-2,6-diaminopimelate: step 1/1.</text>
</comment>
<dbReference type="UniPathway" id="UPA00034">
    <property type="reaction ID" value="UER00025"/>
</dbReference>
<evidence type="ECO:0000256" key="1">
    <source>
        <dbReference type="ARBA" id="ARBA00005196"/>
    </source>
</evidence>
<dbReference type="InterPro" id="IPR018510">
    <property type="entry name" value="DAP_epimerase_AS"/>
</dbReference>
<evidence type="ECO:0000256" key="4">
    <source>
        <dbReference type="ARBA" id="ARBA00022605"/>
    </source>
</evidence>
<comment type="subunit">
    <text evidence="8">Homodimer.</text>
</comment>
<comment type="catalytic activity">
    <reaction evidence="7 8">
        <text>(2S,6S)-2,6-diaminopimelate = meso-2,6-diaminopimelate</text>
        <dbReference type="Rhea" id="RHEA:15393"/>
        <dbReference type="ChEBI" id="CHEBI:57609"/>
        <dbReference type="ChEBI" id="CHEBI:57791"/>
        <dbReference type="EC" id="5.1.1.7"/>
    </reaction>
</comment>
<feature type="active site" evidence="9">
    <location>
        <position position="73"/>
    </location>
</feature>
<dbReference type="InterPro" id="IPR001653">
    <property type="entry name" value="DAP_epimerase_DapF"/>
</dbReference>
<dbReference type="HAMAP" id="MF_00197">
    <property type="entry name" value="DAP_epimerase"/>
    <property type="match status" value="1"/>
</dbReference>
<proteinExistence type="inferred from homology"/>
<dbReference type="GO" id="GO:0009089">
    <property type="term" value="P:lysine biosynthetic process via diaminopimelate"/>
    <property type="evidence" value="ECO:0007669"/>
    <property type="project" value="UniProtKB-UniRule"/>
</dbReference>
<comment type="caution">
    <text evidence="8">Lacks conserved residue(s) required for the propagation of feature annotation.</text>
</comment>
<comment type="subcellular location">
    <subcellularLocation>
        <location evidence="8">Cytoplasm</location>
    </subcellularLocation>
</comment>
<dbReference type="RefSeq" id="WP_134209819.1">
    <property type="nucleotide sequence ID" value="NZ_CP038015.1"/>
</dbReference>
<accession>A0A4P6ZYA5</accession>
<dbReference type="PANTHER" id="PTHR31689:SF0">
    <property type="entry name" value="DIAMINOPIMELATE EPIMERASE"/>
    <property type="match status" value="1"/>
</dbReference>
<evidence type="ECO:0000256" key="2">
    <source>
        <dbReference type="ARBA" id="ARBA00010219"/>
    </source>
</evidence>
<dbReference type="EMBL" id="CP038015">
    <property type="protein sequence ID" value="QBP41168.1"/>
    <property type="molecule type" value="Genomic_DNA"/>
</dbReference>
<organism evidence="10 11">
    <name type="scientific">Paenisporosarcina antarctica</name>
    <dbReference type="NCBI Taxonomy" id="417367"/>
    <lineage>
        <taxon>Bacteria</taxon>
        <taxon>Bacillati</taxon>
        <taxon>Bacillota</taxon>
        <taxon>Bacilli</taxon>
        <taxon>Bacillales</taxon>
        <taxon>Caryophanaceae</taxon>
        <taxon>Paenisporosarcina</taxon>
    </lineage>
</organism>
<dbReference type="PROSITE" id="PS01326">
    <property type="entry name" value="DAP_EPIMERASE"/>
    <property type="match status" value="1"/>
</dbReference>
<feature type="binding site" evidence="8">
    <location>
        <position position="64"/>
    </location>
    <ligand>
        <name>substrate</name>
    </ligand>
</feature>
<evidence type="ECO:0000313" key="11">
    <source>
        <dbReference type="Proteomes" id="UP000294292"/>
    </source>
</evidence>